<gene>
    <name evidence="12" type="ORF">Gocc_0452</name>
</gene>
<dbReference type="Gene3D" id="3.40.710.10">
    <property type="entry name" value="DD-peptidase/beta-lactamase superfamily"/>
    <property type="match status" value="1"/>
</dbReference>
<dbReference type="GO" id="GO:0009002">
    <property type="term" value="F:serine-type D-Ala-D-Ala carboxypeptidase activity"/>
    <property type="evidence" value="ECO:0007669"/>
    <property type="project" value="InterPro"/>
</dbReference>
<dbReference type="PRINTS" id="PR00725">
    <property type="entry name" value="DADACBPTASE1"/>
</dbReference>
<evidence type="ECO:0000256" key="10">
    <source>
        <dbReference type="SAM" id="SignalP"/>
    </source>
</evidence>
<keyword evidence="12" id="KW-0645">Protease</keyword>
<evidence type="ECO:0000256" key="9">
    <source>
        <dbReference type="RuleBase" id="RU004016"/>
    </source>
</evidence>
<keyword evidence="3" id="KW-0378">Hydrolase</keyword>
<keyword evidence="2 10" id="KW-0732">Signal</keyword>
<feature type="signal peptide" evidence="10">
    <location>
        <begin position="1"/>
        <end position="21"/>
    </location>
</feature>
<keyword evidence="4" id="KW-0133">Cell shape</keyword>
<evidence type="ECO:0000256" key="7">
    <source>
        <dbReference type="PIRSR" id="PIRSR618044-1"/>
    </source>
</evidence>
<dbReference type="GO" id="GO:0008360">
    <property type="term" value="P:regulation of cell shape"/>
    <property type="evidence" value="ECO:0007669"/>
    <property type="project" value="UniProtKB-KW"/>
</dbReference>
<dbReference type="SUPFAM" id="SSF56601">
    <property type="entry name" value="beta-lactamase/transpeptidase-like"/>
    <property type="match status" value="1"/>
</dbReference>
<keyword evidence="5" id="KW-0573">Peptidoglycan synthesis</keyword>
<dbReference type="InterPro" id="IPR012338">
    <property type="entry name" value="Beta-lactam/transpept-like"/>
</dbReference>
<evidence type="ECO:0000313" key="12">
    <source>
        <dbReference type="EMBL" id="RDI76033.1"/>
    </source>
</evidence>
<comment type="similarity">
    <text evidence="1 9">Belongs to the peptidase S11 family.</text>
</comment>
<dbReference type="RefSeq" id="WP_114794897.1">
    <property type="nucleotide sequence ID" value="NZ_QQZY01000001.1"/>
</dbReference>
<evidence type="ECO:0000256" key="3">
    <source>
        <dbReference type="ARBA" id="ARBA00022801"/>
    </source>
</evidence>
<evidence type="ECO:0000256" key="1">
    <source>
        <dbReference type="ARBA" id="ARBA00007164"/>
    </source>
</evidence>
<dbReference type="InterPro" id="IPR001967">
    <property type="entry name" value="Peptidase_S11_N"/>
</dbReference>
<feature type="domain" description="Peptidase S11 D-alanyl-D-alanine carboxypeptidase A N-terminal" evidence="11">
    <location>
        <begin position="20"/>
        <end position="240"/>
    </location>
</feature>
<proteinExistence type="inferred from homology"/>
<dbReference type="PANTHER" id="PTHR21581:SF6">
    <property type="entry name" value="TRAFFICKING PROTEIN PARTICLE COMPLEX SUBUNIT 12"/>
    <property type="match status" value="1"/>
</dbReference>
<feature type="active site" description="Proton acceptor" evidence="7">
    <location>
        <position position="57"/>
    </location>
</feature>
<dbReference type="OrthoDB" id="3530815at2"/>
<dbReference type="InterPro" id="IPR018044">
    <property type="entry name" value="Peptidase_S11"/>
</dbReference>
<dbReference type="AlphaFoldDB" id="A0A7M2Z2N7"/>
<name>A0A7M2Z2N7_9ACTN</name>
<evidence type="ECO:0000256" key="2">
    <source>
        <dbReference type="ARBA" id="ARBA00022729"/>
    </source>
</evidence>
<evidence type="ECO:0000313" key="13">
    <source>
        <dbReference type="Proteomes" id="UP000254134"/>
    </source>
</evidence>
<reference evidence="12 13" key="1">
    <citation type="submission" date="2018-07" db="EMBL/GenBank/DDBJ databases">
        <title>High-quality-draft genome sequence of Gaiella occulta.</title>
        <authorList>
            <person name="Severino R."/>
            <person name="Froufe H.J.C."/>
            <person name="Rainey F.A."/>
            <person name="Barroso C."/>
            <person name="Albuquerque L."/>
            <person name="Lobo-Da-Cunha A."/>
            <person name="Da Costa M.S."/>
            <person name="Egas C."/>
        </authorList>
    </citation>
    <scope>NUCLEOTIDE SEQUENCE [LARGE SCALE GENOMIC DNA]</scope>
    <source>
        <strain evidence="12 13">F2-233</strain>
    </source>
</reference>
<dbReference type="Pfam" id="PF00768">
    <property type="entry name" value="Peptidase_S11"/>
    <property type="match status" value="1"/>
</dbReference>
<dbReference type="GO" id="GO:0071555">
    <property type="term" value="P:cell wall organization"/>
    <property type="evidence" value="ECO:0007669"/>
    <property type="project" value="UniProtKB-KW"/>
</dbReference>
<evidence type="ECO:0000256" key="8">
    <source>
        <dbReference type="PIRSR" id="PIRSR618044-2"/>
    </source>
</evidence>
<keyword evidence="13" id="KW-1185">Reference proteome</keyword>
<organism evidence="12 13">
    <name type="scientific">Gaiella occulta</name>
    <dbReference type="NCBI Taxonomy" id="1002870"/>
    <lineage>
        <taxon>Bacteria</taxon>
        <taxon>Bacillati</taxon>
        <taxon>Actinomycetota</taxon>
        <taxon>Thermoleophilia</taxon>
        <taxon>Gaiellales</taxon>
        <taxon>Gaiellaceae</taxon>
        <taxon>Gaiella</taxon>
    </lineage>
</organism>
<dbReference type="GO" id="GO:0009252">
    <property type="term" value="P:peptidoglycan biosynthetic process"/>
    <property type="evidence" value="ECO:0007669"/>
    <property type="project" value="UniProtKB-KW"/>
</dbReference>
<sequence>MRRAFLVALVAAAALGAPAAAAPPAVQAQAYFVRGSDGATLAARAPDARRPLASITKLMTVLVALERVRLDEVVTVSPRAARIGESTISLRPGERISVRDLAIAALVPSANDAATALAAYAGGGSIPRFVMLMNRKARQLGLRNTHFANPHGLDQKGHYSSARDTVALLDAALRNPFIRTWSTRTRATIAGGRTVESTDGLLGRLPLVAAKTGHTSGAGWSQVAAVQQGDVRITAAVLGSPGEDERDADLEALLRWGLAQYRGVRAVDRARTYALAATGYGLPPVRVVAARTIVRTIRVGQPLVERVVAPTALALPVAAGAPVGEVRVYDGRRLVARAPLVAERAAAAPTLSGKVRWYARRTVHHLLRLVS</sequence>
<feature type="chain" id="PRO_5039195852" evidence="10">
    <location>
        <begin position="22"/>
        <end position="371"/>
    </location>
</feature>
<evidence type="ECO:0000256" key="6">
    <source>
        <dbReference type="ARBA" id="ARBA00023316"/>
    </source>
</evidence>
<comment type="caution">
    <text evidence="12">The sequence shown here is derived from an EMBL/GenBank/DDBJ whole genome shotgun (WGS) entry which is preliminary data.</text>
</comment>
<protein>
    <submittedName>
        <fullName evidence="12">D-alanyl-D-alanine carboxypeptidase</fullName>
    </submittedName>
</protein>
<evidence type="ECO:0000256" key="4">
    <source>
        <dbReference type="ARBA" id="ARBA00022960"/>
    </source>
</evidence>
<evidence type="ECO:0000256" key="5">
    <source>
        <dbReference type="ARBA" id="ARBA00022984"/>
    </source>
</evidence>
<evidence type="ECO:0000259" key="11">
    <source>
        <dbReference type="Pfam" id="PF00768"/>
    </source>
</evidence>
<feature type="active site" evidence="7">
    <location>
        <position position="109"/>
    </location>
</feature>
<dbReference type="Proteomes" id="UP000254134">
    <property type="component" value="Unassembled WGS sequence"/>
</dbReference>
<dbReference type="EMBL" id="QQZY01000001">
    <property type="protein sequence ID" value="RDI76033.1"/>
    <property type="molecule type" value="Genomic_DNA"/>
</dbReference>
<accession>A0A7M2Z2N7</accession>
<dbReference type="PANTHER" id="PTHR21581">
    <property type="entry name" value="D-ALANYL-D-ALANINE CARBOXYPEPTIDASE"/>
    <property type="match status" value="1"/>
</dbReference>
<feature type="active site" description="Acyl-ester intermediate" evidence="7">
    <location>
        <position position="54"/>
    </location>
</feature>
<dbReference type="GO" id="GO:0006508">
    <property type="term" value="P:proteolysis"/>
    <property type="evidence" value="ECO:0007669"/>
    <property type="project" value="InterPro"/>
</dbReference>
<keyword evidence="12" id="KW-0121">Carboxypeptidase</keyword>
<reference evidence="13" key="2">
    <citation type="journal article" date="2019" name="MicrobiologyOpen">
        <title>High-quality draft genome sequence of Gaiella occulta isolated from a 150 meter deep mineral water borehole and comparison with the genome sequences of other deep-branching lineages of the phylum Actinobacteria.</title>
        <authorList>
            <person name="Severino R."/>
            <person name="Froufe H.J.C."/>
            <person name="Barroso C."/>
            <person name="Albuquerque L."/>
            <person name="Lobo-da-Cunha A."/>
            <person name="da Costa M.S."/>
            <person name="Egas C."/>
        </authorList>
    </citation>
    <scope>NUCLEOTIDE SEQUENCE [LARGE SCALE GENOMIC DNA]</scope>
    <source>
        <strain evidence="13">F2-233</strain>
    </source>
</reference>
<keyword evidence="6" id="KW-0961">Cell wall biogenesis/degradation</keyword>
<feature type="binding site" evidence="8">
    <location>
        <position position="211"/>
    </location>
    <ligand>
        <name>substrate</name>
    </ligand>
</feature>